<dbReference type="OrthoDB" id="930585at2"/>
<name>A0A5D8ZVU7_9FLAO</name>
<gene>
    <name evidence="1" type="ORF">FW781_03880</name>
</gene>
<proteinExistence type="predicted"/>
<comment type="caution">
    <text evidence="1">The sequence shown here is derived from an EMBL/GenBank/DDBJ whole genome shotgun (WGS) entry which is preliminary data.</text>
</comment>
<evidence type="ECO:0000313" key="2">
    <source>
        <dbReference type="Proteomes" id="UP000323884"/>
    </source>
</evidence>
<evidence type="ECO:0000313" key="1">
    <source>
        <dbReference type="EMBL" id="TZF99075.1"/>
    </source>
</evidence>
<accession>A0A5D8ZVU7</accession>
<organism evidence="1 2">
    <name type="scientific">Chryseobacterium panacisoli</name>
    <dbReference type="NCBI Taxonomy" id="1807141"/>
    <lineage>
        <taxon>Bacteria</taxon>
        <taxon>Pseudomonadati</taxon>
        <taxon>Bacteroidota</taxon>
        <taxon>Flavobacteriia</taxon>
        <taxon>Flavobacteriales</taxon>
        <taxon>Weeksellaceae</taxon>
        <taxon>Chryseobacterium group</taxon>
        <taxon>Chryseobacterium</taxon>
    </lineage>
</organism>
<keyword evidence="1" id="KW-0614">Plasmid</keyword>
<dbReference type="AlphaFoldDB" id="A0A5D8ZVU7"/>
<dbReference type="RefSeq" id="WP_149386207.1">
    <property type="nucleotide sequence ID" value="NZ_VTRU01000001.1"/>
</dbReference>
<geneLocation type="plasmid" evidence="1">
    <name>unnamed1</name>
</geneLocation>
<evidence type="ECO:0008006" key="3">
    <source>
        <dbReference type="Google" id="ProtNLM"/>
    </source>
</evidence>
<sequence>MENDEIINLVKSSFCNLTSARVRNNFIEIITGYSTINFKFISVFIYKSKNGKYIVSDYGWLDQNYYEISFNEEQEEITERIKQSYLYTYDVKQTEDTEKNIFYYKSTENISNIASLVFDMANFLVGVINAYCLRYKDEKDDREKENFRTEANNFLKQHYNQNVRIDRYLKDLKNIKFNAIIFKGNKLNLLTYVTGSTPQYFESGLRKSIVNFEISEKSVENKDITEKISIINDSCDGFVKSRSESLLELLHEKSSREPILWSEKEKVLEIISA</sequence>
<reference evidence="1 2" key="1">
    <citation type="submission" date="2019-08" db="EMBL/GenBank/DDBJ databases">
        <title>Draft genome sequence of Chryseobacterium sp. Gsoil 183.</title>
        <authorList>
            <person name="Im W.-T."/>
        </authorList>
    </citation>
    <scope>NUCLEOTIDE SEQUENCE [LARGE SCALE GENOMIC DNA]</scope>
    <source>
        <strain evidence="1 2">Gsoil 183</strain>
        <plasmid evidence="1">unnamed1</plasmid>
    </source>
</reference>
<dbReference type="EMBL" id="VTRU01000001">
    <property type="protein sequence ID" value="TZF99075.1"/>
    <property type="molecule type" value="Genomic_DNA"/>
</dbReference>
<dbReference type="Proteomes" id="UP000323884">
    <property type="component" value="Unassembled WGS sequence"/>
</dbReference>
<keyword evidence="2" id="KW-1185">Reference proteome</keyword>
<protein>
    <recommendedName>
        <fullName evidence="3">DUF1828 domain-containing protein</fullName>
    </recommendedName>
</protein>